<dbReference type="EC" id="3.1.26.4" evidence="5"/>
<keyword evidence="7" id="KW-0479">Metal-binding</keyword>
<gene>
    <name evidence="12" type="ORF">PQ472_11250</name>
</gene>
<evidence type="ECO:0000256" key="2">
    <source>
        <dbReference type="ARBA" id="ARBA00001946"/>
    </source>
</evidence>
<dbReference type="PROSITE" id="PS50879">
    <property type="entry name" value="RNASE_H_1"/>
    <property type="match status" value="1"/>
</dbReference>
<proteinExistence type="inferred from homology"/>
<evidence type="ECO:0000256" key="8">
    <source>
        <dbReference type="ARBA" id="ARBA00022759"/>
    </source>
</evidence>
<dbReference type="CDD" id="cd09278">
    <property type="entry name" value="RNase_HI_prokaryote_like"/>
    <property type="match status" value="1"/>
</dbReference>
<dbReference type="InterPro" id="IPR022892">
    <property type="entry name" value="RNaseHI"/>
</dbReference>
<keyword evidence="6" id="KW-0540">Nuclease</keyword>
<evidence type="ECO:0000259" key="11">
    <source>
        <dbReference type="PROSITE" id="PS50879"/>
    </source>
</evidence>
<protein>
    <recommendedName>
        <fullName evidence="5">ribonuclease H</fullName>
        <ecNumber evidence="5">3.1.26.4</ecNumber>
    </recommendedName>
</protein>
<dbReference type="InterPro" id="IPR012337">
    <property type="entry name" value="RNaseH-like_sf"/>
</dbReference>
<dbReference type="InterPro" id="IPR050092">
    <property type="entry name" value="RNase_H"/>
</dbReference>
<keyword evidence="9" id="KW-0378">Hydrolase</keyword>
<evidence type="ECO:0000256" key="4">
    <source>
        <dbReference type="ARBA" id="ARBA00011245"/>
    </source>
</evidence>
<dbReference type="Proteomes" id="UP001220377">
    <property type="component" value="Chromosome"/>
</dbReference>
<comment type="similarity">
    <text evidence="3">Belongs to the RNase H family.</text>
</comment>
<keyword evidence="13" id="KW-1185">Reference proteome</keyword>
<feature type="domain" description="RNase H type-1" evidence="11">
    <location>
        <begin position="1"/>
        <end position="153"/>
    </location>
</feature>
<evidence type="ECO:0000313" key="12">
    <source>
        <dbReference type="EMBL" id="WDF82453.1"/>
    </source>
</evidence>
<reference evidence="12 13" key="1">
    <citation type="submission" date="2023-02" db="EMBL/GenBank/DDBJ databases">
        <title>Genome sequence of Lacticaseibacillus sp. KACC 23028.</title>
        <authorList>
            <person name="Kim S."/>
            <person name="Heo J."/>
            <person name="Kwon S.-W."/>
        </authorList>
    </citation>
    <scope>NUCLEOTIDE SEQUENCE [LARGE SCALE GENOMIC DNA]</scope>
    <source>
        <strain evidence="12 13">KACC 23028</strain>
    </source>
</reference>
<dbReference type="RefSeq" id="WP_274259920.1">
    <property type="nucleotide sequence ID" value="NZ_CP117884.1"/>
</dbReference>
<evidence type="ECO:0000313" key="13">
    <source>
        <dbReference type="Proteomes" id="UP001220377"/>
    </source>
</evidence>
<dbReference type="EMBL" id="CP117884">
    <property type="protein sequence ID" value="WDF82453.1"/>
    <property type="molecule type" value="Genomic_DNA"/>
</dbReference>
<keyword evidence="10" id="KW-0460">Magnesium</keyword>
<accession>A0ABY7WQI5</accession>
<dbReference type="SUPFAM" id="SSF53098">
    <property type="entry name" value="Ribonuclease H-like"/>
    <property type="match status" value="1"/>
</dbReference>
<comment type="subunit">
    <text evidence="4">Monomer.</text>
</comment>
<dbReference type="PANTHER" id="PTHR10642:SF26">
    <property type="entry name" value="RIBONUCLEASE H1"/>
    <property type="match status" value="1"/>
</dbReference>
<dbReference type="InterPro" id="IPR002156">
    <property type="entry name" value="RNaseH_domain"/>
</dbReference>
<evidence type="ECO:0000256" key="10">
    <source>
        <dbReference type="ARBA" id="ARBA00022842"/>
    </source>
</evidence>
<comment type="cofactor">
    <cofactor evidence="2">
        <name>Mg(2+)</name>
        <dbReference type="ChEBI" id="CHEBI:18420"/>
    </cofactor>
</comment>
<evidence type="ECO:0000256" key="6">
    <source>
        <dbReference type="ARBA" id="ARBA00022722"/>
    </source>
</evidence>
<comment type="catalytic activity">
    <reaction evidence="1">
        <text>Endonucleolytic cleavage to 5'-phosphomonoester.</text>
        <dbReference type="EC" id="3.1.26.4"/>
    </reaction>
</comment>
<sequence length="160" mass="18356">MTDISIYTDGGNRNHGNYAGGSVKTTDPSAWAALLIFGEHEKMLSDGEFGRTNNYMEIMGVIQGLSALKRTDLPVDIYSDSAYVINTMQQKWYVKWRQNNWRKGGKPVKNSELWQRLLEQVDRFDQITWNKVKGHATNKNNNRVDAALNQTMDRLEKEQA</sequence>
<evidence type="ECO:0000256" key="9">
    <source>
        <dbReference type="ARBA" id="ARBA00022801"/>
    </source>
</evidence>
<name>A0ABY7WQI5_9LACO</name>
<dbReference type="PANTHER" id="PTHR10642">
    <property type="entry name" value="RIBONUCLEASE H1"/>
    <property type="match status" value="1"/>
</dbReference>
<dbReference type="Pfam" id="PF00075">
    <property type="entry name" value="RNase_H"/>
    <property type="match status" value="1"/>
</dbReference>
<organism evidence="12 13">
    <name type="scientific">Lacticaseibacillus pabuli</name>
    <dbReference type="NCBI Taxonomy" id="3025672"/>
    <lineage>
        <taxon>Bacteria</taxon>
        <taxon>Bacillati</taxon>
        <taxon>Bacillota</taxon>
        <taxon>Bacilli</taxon>
        <taxon>Lactobacillales</taxon>
        <taxon>Lactobacillaceae</taxon>
        <taxon>Lacticaseibacillus</taxon>
    </lineage>
</organism>
<evidence type="ECO:0000256" key="3">
    <source>
        <dbReference type="ARBA" id="ARBA00005300"/>
    </source>
</evidence>
<evidence type="ECO:0000256" key="5">
    <source>
        <dbReference type="ARBA" id="ARBA00012180"/>
    </source>
</evidence>
<evidence type="ECO:0000256" key="7">
    <source>
        <dbReference type="ARBA" id="ARBA00022723"/>
    </source>
</evidence>
<dbReference type="InterPro" id="IPR036397">
    <property type="entry name" value="RNaseH_sf"/>
</dbReference>
<evidence type="ECO:0000256" key="1">
    <source>
        <dbReference type="ARBA" id="ARBA00000077"/>
    </source>
</evidence>
<keyword evidence="8" id="KW-0255">Endonuclease</keyword>
<dbReference type="Gene3D" id="3.30.420.10">
    <property type="entry name" value="Ribonuclease H-like superfamily/Ribonuclease H"/>
    <property type="match status" value="1"/>
</dbReference>